<dbReference type="PROSITE" id="PS50053">
    <property type="entry name" value="UBIQUITIN_2"/>
    <property type="match status" value="1"/>
</dbReference>
<dbReference type="InterPro" id="IPR013320">
    <property type="entry name" value="ConA-like_dom_sf"/>
</dbReference>
<dbReference type="InterPro" id="IPR043136">
    <property type="entry name" value="B30.2/SPRY_sf"/>
</dbReference>
<reference evidence="2 3" key="1">
    <citation type="submission" date="2016-02" db="EMBL/GenBank/DDBJ databases">
        <title>Genome analysis of coral dinoflagellate symbionts highlights evolutionary adaptations to a symbiotic lifestyle.</title>
        <authorList>
            <person name="Aranda M."/>
            <person name="Li Y."/>
            <person name="Liew Y.J."/>
            <person name="Baumgarten S."/>
            <person name="Simakov O."/>
            <person name="Wilson M."/>
            <person name="Piel J."/>
            <person name="Ashoor H."/>
            <person name="Bougouffa S."/>
            <person name="Bajic V.B."/>
            <person name="Ryu T."/>
            <person name="Ravasi T."/>
            <person name="Bayer T."/>
            <person name="Micklem G."/>
            <person name="Kim H."/>
            <person name="Bhak J."/>
            <person name="Lajeunesse T.C."/>
            <person name="Voolstra C.R."/>
        </authorList>
    </citation>
    <scope>NUCLEOTIDE SEQUENCE [LARGE SCALE GENOMIC DNA]</scope>
    <source>
        <strain evidence="2 3">CCMP2467</strain>
    </source>
</reference>
<dbReference type="SUPFAM" id="SSF54236">
    <property type="entry name" value="Ubiquitin-like"/>
    <property type="match status" value="1"/>
</dbReference>
<protein>
    <recommendedName>
        <fullName evidence="1">Ubiquitin-like domain-containing protein</fullName>
    </recommendedName>
</protein>
<evidence type="ECO:0000259" key="1">
    <source>
        <dbReference type="PROSITE" id="PS50053"/>
    </source>
</evidence>
<dbReference type="Gene3D" id="2.60.120.920">
    <property type="match status" value="1"/>
</dbReference>
<organism evidence="2 3">
    <name type="scientific">Symbiodinium microadriaticum</name>
    <name type="common">Dinoflagellate</name>
    <name type="synonym">Zooxanthella microadriatica</name>
    <dbReference type="NCBI Taxonomy" id="2951"/>
    <lineage>
        <taxon>Eukaryota</taxon>
        <taxon>Sar</taxon>
        <taxon>Alveolata</taxon>
        <taxon>Dinophyceae</taxon>
        <taxon>Suessiales</taxon>
        <taxon>Symbiodiniaceae</taxon>
        <taxon>Symbiodinium</taxon>
    </lineage>
</organism>
<dbReference type="AlphaFoldDB" id="A0A1Q9C4S5"/>
<dbReference type="OrthoDB" id="409211at2759"/>
<keyword evidence="3" id="KW-1185">Reference proteome</keyword>
<dbReference type="SUPFAM" id="SSF49899">
    <property type="entry name" value="Concanavalin A-like lectins/glucanases"/>
    <property type="match status" value="1"/>
</dbReference>
<dbReference type="Proteomes" id="UP000186817">
    <property type="component" value="Unassembled WGS sequence"/>
</dbReference>
<sequence length="255" mass="28214">MSTDLVRVTNLAGTVIVELQPVPGTLRELKAEVEKASGIPVALQKLVKGGDVLEELELGSEGFEAICVKDETPMFTWDTMNPDIEQLQIEGSVIRSPDLHSDYVNVLTQEPIQKGIHYYEFVLHKVGDEQWCGVTMSPEMAGRRYSGRSLDAWCYYVAMWGVEVAPAEASGMARVPCTHRERNVINMLVDGDKRIVAFALEGRVQGACKIPGEEPLYVLTHMDTKLDHVELRKPMLEDAPAEALHALSGALLDIK</sequence>
<feature type="domain" description="Ubiquitin-like" evidence="1">
    <location>
        <begin position="25"/>
        <end position="64"/>
    </location>
</feature>
<dbReference type="InterPro" id="IPR000626">
    <property type="entry name" value="Ubiquitin-like_dom"/>
</dbReference>
<dbReference type="CDD" id="cd17039">
    <property type="entry name" value="Ubl_ubiquitin_like"/>
    <property type="match status" value="1"/>
</dbReference>
<dbReference type="EMBL" id="LSRX01001691">
    <property type="protein sequence ID" value="OLP77920.1"/>
    <property type="molecule type" value="Genomic_DNA"/>
</dbReference>
<name>A0A1Q9C4S5_SYMMI</name>
<dbReference type="InterPro" id="IPR029071">
    <property type="entry name" value="Ubiquitin-like_domsf"/>
</dbReference>
<evidence type="ECO:0000313" key="3">
    <source>
        <dbReference type="Proteomes" id="UP000186817"/>
    </source>
</evidence>
<gene>
    <name evidence="2" type="ORF">AK812_SmicGene41970</name>
</gene>
<accession>A0A1Q9C4S5</accession>
<evidence type="ECO:0000313" key="2">
    <source>
        <dbReference type="EMBL" id="OLP77920.1"/>
    </source>
</evidence>
<proteinExistence type="predicted"/>
<comment type="caution">
    <text evidence="2">The sequence shown here is derived from an EMBL/GenBank/DDBJ whole genome shotgun (WGS) entry which is preliminary data.</text>
</comment>